<dbReference type="Ensembl" id="ENSLOCT00000012606.1">
    <property type="protein sequence ID" value="ENSLOCP00000012582.1"/>
    <property type="gene ID" value="ENSLOCG00000010275.1"/>
</dbReference>
<reference evidence="15" key="1">
    <citation type="submission" date="2011-12" db="EMBL/GenBank/DDBJ databases">
        <title>The Draft Genome of Lepisosteus oculatus.</title>
        <authorList>
            <consortium name="The Broad Institute Genome Assembly &amp; Analysis Group"/>
            <consortium name="Computational R&amp;D Group"/>
            <consortium name="and Sequencing Platform"/>
            <person name="Di Palma F."/>
            <person name="Alfoldi J."/>
            <person name="Johnson J."/>
            <person name="Berlin A."/>
            <person name="Gnerre S."/>
            <person name="Jaffe D."/>
            <person name="MacCallum I."/>
            <person name="Young S."/>
            <person name="Walker B.J."/>
            <person name="Lander E.S."/>
            <person name="Lindblad-Toh K."/>
        </authorList>
    </citation>
    <scope>NUCLEOTIDE SEQUENCE [LARGE SCALE GENOMIC DNA]</scope>
</reference>
<keyword evidence="3" id="KW-0272">Extracellular matrix</keyword>
<accession>W5MW23</accession>
<dbReference type="InterPro" id="IPR036465">
    <property type="entry name" value="vWFA_dom_sf"/>
</dbReference>
<evidence type="ECO:0000259" key="13">
    <source>
        <dbReference type="PROSITE" id="PS50234"/>
    </source>
</evidence>
<keyword evidence="7" id="KW-0130">Cell adhesion</keyword>
<dbReference type="HOGENOM" id="CLU_008905_7_3_1"/>
<evidence type="ECO:0000256" key="9">
    <source>
        <dbReference type="ARBA" id="ARBA00023157"/>
    </source>
</evidence>
<dbReference type="Pfam" id="PF00008">
    <property type="entry name" value="EGF"/>
    <property type="match status" value="2"/>
</dbReference>
<dbReference type="InterPro" id="IPR000742">
    <property type="entry name" value="EGF"/>
</dbReference>
<dbReference type="FunFam" id="3.40.50.410:FF:000003">
    <property type="entry name" value="Collagen type VI alpha 3 chain"/>
    <property type="match status" value="1"/>
</dbReference>
<keyword evidence="15" id="KW-1185">Reference proteome</keyword>
<dbReference type="AlphaFoldDB" id="W5MW23"/>
<proteinExistence type="predicted"/>
<feature type="domain" description="EGF-like" evidence="12">
    <location>
        <begin position="270"/>
        <end position="307"/>
    </location>
</feature>
<dbReference type="InterPro" id="IPR009030">
    <property type="entry name" value="Growth_fac_rcpt_cys_sf"/>
</dbReference>
<sequence>MAEKDTVVKISAAGNLIQCSAAIDVVFLLDGSYSIGKGSFERSKHFSMKMVDALDINPDRVRIGVIQYSSKAILEFALNIYPTREEMKEAIKNIYFRGGSTDTGRAVKYVLRKGYRGGRKDTPKILILLTDGKSQDNIMASAAFAKKSGIKLFAVGIKHPKWEVLHRVASNPSELYVFFAEQYDDAVNGLVTTLTQTSVCNDIHPTCKVVSHYCLRTTIEAHREYQGNHVCWKSKVKGLHGGPLASMCPYYGWKRINRTLQSRCHRTLCPDPCESSPCLNGGTCITESVEDFSCLCPLGYGGDQHCAGNRYLIPAGLVDCAVDLFFLIDGSWNMGLEEFLIAKDFIKRLIQFVASTSVKVLVGIAQYGDIPVMEIPIGHYGSVSDLTKAIDVIHFMGGKTFTGKALTYTAENAFRADRGSRMEVPHVLVLLSNSKSHDSVIAAAESTRKMEIFTLTVSRKKLFNEMSHITGDPRLVFTYAQPQELYSKVQEIRTTICGLNAPGCYSKPLDLVFALDSSNNVGRHGFRQIKSFVKSVISQFDIDAELTQIGMVLYSDKPRTAFGLDSFDSEGKMKKSVSFAPYLGGAAQTGKALLYISEDTLSIQKGARPGVQKVVVVVTDGQSSDDAILFADQLRRRGITVLSVGPGAVQSQTLLRLAGSSSFMIPVPSYEHLKHYVTNLVRKICEAGMPSVSLCLPNPCLNGGICLQRNRSYSCQCYGWRGAHCEGRMSTRF</sequence>
<dbReference type="Bgee" id="ENSLOCG00000010275">
    <property type="expression patterns" value="Expressed in embryo and 1 other cell type or tissue"/>
</dbReference>
<dbReference type="PROSITE" id="PS50234">
    <property type="entry name" value="VWFA"/>
    <property type="match status" value="3"/>
</dbReference>
<dbReference type="GO" id="GO:0005581">
    <property type="term" value="C:collagen trimer"/>
    <property type="evidence" value="ECO:0007669"/>
    <property type="project" value="UniProtKB-KW"/>
</dbReference>
<dbReference type="Gene3D" id="2.10.25.10">
    <property type="entry name" value="Laminin"/>
    <property type="match status" value="2"/>
</dbReference>
<dbReference type="CDD" id="cd00054">
    <property type="entry name" value="EGF_CA"/>
    <property type="match status" value="1"/>
</dbReference>
<reference evidence="14" key="2">
    <citation type="submission" date="2025-08" db="UniProtKB">
        <authorList>
            <consortium name="Ensembl"/>
        </authorList>
    </citation>
    <scope>IDENTIFICATION</scope>
</reference>
<dbReference type="SMART" id="SM00327">
    <property type="entry name" value="VWA"/>
    <property type="match status" value="3"/>
</dbReference>
<evidence type="ECO:0000256" key="1">
    <source>
        <dbReference type="ARBA" id="ARBA00004498"/>
    </source>
</evidence>
<keyword evidence="4 11" id="KW-0245">EGF-like domain</keyword>
<evidence type="ECO:0000256" key="11">
    <source>
        <dbReference type="PROSITE-ProRule" id="PRU00076"/>
    </source>
</evidence>
<dbReference type="Pfam" id="PF00092">
    <property type="entry name" value="VWA"/>
    <property type="match status" value="3"/>
</dbReference>
<evidence type="ECO:0000256" key="10">
    <source>
        <dbReference type="ARBA" id="ARBA00023180"/>
    </source>
</evidence>
<dbReference type="Proteomes" id="UP000018468">
    <property type="component" value="Linkage group LG4"/>
</dbReference>
<evidence type="ECO:0000256" key="8">
    <source>
        <dbReference type="ARBA" id="ARBA00023119"/>
    </source>
</evidence>
<feature type="domain" description="VWFA" evidence="13">
    <location>
        <begin position="323"/>
        <end position="496"/>
    </location>
</feature>
<keyword evidence="5" id="KW-0732">Signal</keyword>
<dbReference type="PANTHER" id="PTHR24020:SF37">
    <property type="entry name" value="VON WILLEBRAND FACTOR A DOMAIN-CONTAINING PROTEIN 2"/>
    <property type="match status" value="1"/>
</dbReference>
<feature type="domain" description="EGF-like" evidence="12">
    <location>
        <begin position="691"/>
        <end position="726"/>
    </location>
</feature>
<dbReference type="FunFam" id="2.10.25.10:FF:000173">
    <property type="entry name" value="Neurogenic locus notch protein 2"/>
    <property type="match status" value="1"/>
</dbReference>
<evidence type="ECO:0000256" key="7">
    <source>
        <dbReference type="ARBA" id="ARBA00022889"/>
    </source>
</evidence>
<dbReference type="SMART" id="SM00181">
    <property type="entry name" value="EGF"/>
    <property type="match status" value="2"/>
</dbReference>
<evidence type="ECO:0000259" key="12">
    <source>
        <dbReference type="PROSITE" id="PS50026"/>
    </source>
</evidence>
<comment type="subcellular location">
    <subcellularLocation>
        <location evidence="1">Secreted</location>
        <location evidence="1">Extracellular space</location>
        <location evidence="1">Extracellular matrix</location>
    </subcellularLocation>
</comment>
<organism evidence="14 15">
    <name type="scientific">Lepisosteus oculatus</name>
    <name type="common">Spotted gar</name>
    <dbReference type="NCBI Taxonomy" id="7918"/>
    <lineage>
        <taxon>Eukaryota</taxon>
        <taxon>Metazoa</taxon>
        <taxon>Chordata</taxon>
        <taxon>Craniata</taxon>
        <taxon>Vertebrata</taxon>
        <taxon>Euteleostomi</taxon>
        <taxon>Actinopterygii</taxon>
        <taxon>Neopterygii</taxon>
        <taxon>Holostei</taxon>
        <taxon>Semionotiformes</taxon>
        <taxon>Lepisosteidae</taxon>
        <taxon>Lepisosteus</taxon>
    </lineage>
</organism>
<dbReference type="CDD" id="cd01472">
    <property type="entry name" value="vWA_collagen"/>
    <property type="match status" value="1"/>
</dbReference>
<keyword evidence="8" id="KW-0176">Collagen</keyword>
<keyword evidence="2" id="KW-0964">Secreted</keyword>
<reference evidence="14" key="3">
    <citation type="submission" date="2025-09" db="UniProtKB">
        <authorList>
            <consortium name="Ensembl"/>
        </authorList>
    </citation>
    <scope>IDENTIFICATION</scope>
</reference>
<dbReference type="PANTHER" id="PTHR24020">
    <property type="entry name" value="COLLAGEN ALPHA"/>
    <property type="match status" value="1"/>
</dbReference>
<dbReference type="SUPFAM" id="SSF57184">
    <property type="entry name" value="Growth factor receptor domain"/>
    <property type="match status" value="1"/>
</dbReference>
<dbReference type="FunFam" id="2.10.25.10:FF:000066">
    <property type="entry name" value="FAT atypical cadherin 4"/>
    <property type="match status" value="1"/>
</dbReference>
<evidence type="ECO:0000313" key="14">
    <source>
        <dbReference type="Ensembl" id="ENSLOCP00000012582.1"/>
    </source>
</evidence>
<evidence type="ECO:0000256" key="5">
    <source>
        <dbReference type="ARBA" id="ARBA00022729"/>
    </source>
</evidence>
<dbReference type="Gene3D" id="3.40.50.410">
    <property type="entry name" value="von Willebrand factor, type A domain"/>
    <property type="match status" value="3"/>
</dbReference>
<dbReference type="SUPFAM" id="SSF53300">
    <property type="entry name" value="vWA-like"/>
    <property type="match status" value="3"/>
</dbReference>
<feature type="domain" description="VWFA" evidence="13">
    <location>
        <begin position="24"/>
        <end position="194"/>
    </location>
</feature>
<name>W5MW23_LEPOC</name>
<keyword evidence="10" id="KW-0325">Glycoprotein</keyword>
<feature type="domain" description="VWFA" evidence="13">
    <location>
        <begin position="510"/>
        <end position="684"/>
    </location>
</feature>
<dbReference type="GeneTree" id="ENSGT00940000159040"/>
<evidence type="ECO:0000313" key="15">
    <source>
        <dbReference type="Proteomes" id="UP000018468"/>
    </source>
</evidence>
<dbReference type="PRINTS" id="PR00453">
    <property type="entry name" value="VWFADOMAIN"/>
</dbReference>
<dbReference type="InterPro" id="IPR050525">
    <property type="entry name" value="ECM_Assembly_Org"/>
</dbReference>
<comment type="caution">
    <text evidence="11">Lacks conserved residue(s) required for the propagation of feature annotation.</text>
</comment>
<dbReference type="GO" id="GO:0007155">
    <property type="term" value="P:cell adhesion"/>
    <property type="evidence" value="ECO:0007669"/>
    <property type="project" value="UniProtKB-KW"/>
</dbReference>
<keyword evidence="9" id="KW-1015">Disulfide bond</keyword>
<dbReference type="FunFam" id="3.40.50.410:FF:000054">
    <property type="entry name" value="von Willebrand factor A domain containing 2"/>
    <property type="match status" value="1"/>
</dbReference>
<dbReference type="PROSITE" id="PS50026">
    <property type="entry name" value="EGF_3"/>
    <property type="match status" value="2"/>
</dbReference>
<evidence type="ECO:0000256" key="4">
    <source>
        <dbReference type="ARBA" id="ARBA00022536"/>
    </source>
</evidence>
<evidence type="ECO:0000256" key="6">
    <source>
        <dbReference type="ARBA" id="ARBA00022737"/>
    </source>
</evidence>
<dbReference type="CDD" id="cd00053">
    <property type="entry name" value="EGF"/>
    <property type="match status" value="1"/>
</dbReference>
<evidence type="ECO:0000256" key="2">
    <source>
        <dbReference type="ARBA" id="ARBA00022525"/>
    </source>
</evidence>
<dbReference type="InterPro" id="IPR002035">
    <property type="entry name" value="VWF_A"/>
</dbReference>
<dbReference type="EMBL" id="AHAT01001251">
    <property type="status" value="NOT_ANNOTATED_CDS"/>
    <property type="molecule type" value="Genomic_DNA"/>
</dbReference>
<evidence type="ECO:0000256" key="3">
    <source>
        <dbReference type="ARBA" id="ARBA00022530"/>
    </source>
</evidence>
<keyword evidence="6" id="KW-0677">Repeat</keyword>
<protein>
    <submittedName>
        <fullName evidence="14">von Willebrand factor A domain-containing protein 2-like</fullName>
    </submittedName>
</protein>
<dbReference type="PROSITE" id="PS01186">
    <property type="entry name" value="EGF_2"/>
    <property type="match status" value="1"/>
</dbReference>